<gene>
    <name evidence="1" type="ORF">ACFP1Z_15885</name>
</gene>
<dbReference type="Proteomes" id="UP001596083">
    <property type="component" value="Unassembled WGS sequence"/>
</dbReference>
<protein>
    <submittedName>
        <fullName evidence="1">DUF6233 domain-containing protein</fullName>
    </submittedName>
</protein>
<dbReference type="RefSeq" id="WP_390316961.1">
    <property type="nucleotide sequence ID" value="NZ_JBHSPB010000008.1"/>
</dbReference>
<dbReference type="EMBL" id="JBHSPB010000008">
    <property type="protein sequence ID" value="MFC5721652.1"/>
    <property type="molecule type" value="Genomic_DNA"/>
</dbReference>
<evidence type="ECO:0000313" key="1">
    <source>
        <dbReference type="EMBL" id="MFC5721652.1"/>
    </source>
</evidence>
<comment type="caution">
    <text evidence="1">The sequence shown here is derived from an EMBL/GenBank/DDBJ whole genome shotgun (WGS) entry which is preliminary data.</text>
</comment>
<organism evidence="1 2">
    <name type="scientific">Streptomyces gamaensis</name>
    <dbReference type="NCBI Taxonomy" id="1763542"/>
    <lineage>
        <taxon>Bacteria</taxon>
        <taxon>Bacillati</taxon>
        <taxon>Actinomycetota</taxon>
        <taxon>Actinomycetes</taxon>
        <taxon>Kitasatosporales</taxon>
        <taxon>Streptomycetaceae</taxon>
        <taxon>Streptomyces</taxon>
    </lineage>
</organism>
<keyword evidence="2" id="KW-1185">Reference proteome</keyword>
<dbReference type="InterPro" id="IPR046200">
    <property type="entry name" value="DUF6233"/>
</dbReference>
<accession>A0ABW0Z0T3</accession>
<name>A0ABW0Z0T3_9ACTN</name>
<evidence type="ECO:0000313" key="2">
    <source>
        <dbReference type="Proteomes" id="UP001596083"/>
    </source>
</evidence>
<sequence>MDQIFSHDELALITEAAQEADMTPRDWVRGVVLQQFTDDPLEETHRSPHAPADLRGAYRPSIEDALWPVTTHRRSGRELHEVHHAGCWVPKSGGGEETTVTMTTAQARAELLASNARPCDACQPERFLTPSA</sequence>
<proteinExistence type="predicted"/>
<reference evidence="2" key="1">
    <citation type="journal article" date="2019" name="Int. J. Syst. Evol. Microbiol.">
        <title>The Global Catalogue of Microorganisms (GCM) 10K type strain sequencing project: providing services to taxonomists for standard genome sequencing and annotation.</title>
        <authorList>
            <consortium name="The Broad Institute Genomics Platform"/>
            <consortium name="The Broad Institute Genome Sequencing Center for Infectious Disease"/>
            <person name="Wu L."/>
            <person name="Ma J."/>
        </authorList>
    </citation>
    <scope>NUCLEOTIDE SEQUENCE [LARGE SCALE GENOMIC DNA]</scope>
    <source>
        <strain evidence="2">CGMCC 4.7304</strain>
    </source>
</reference>
<dbReference type="Pfam" id="PF19746">
    <property type="entry name" value="DUF6233"/>
    <property type="match status" value="1"/>
</dbReference>